<evidence type="ECO:0000256" key="1">
    <source>
        <dbReference type="SAM" id="MobiDB-lite"/>
    </source>
</evidence>
<protein>
    <submittedName>
        <fullName evidence="3">RalF protein, translocated into host cells by the Dot/Icm system</fullName>
    </submittedName>
</protein>
<evidence type="ECO:0000313" key="3">
    <source>
        <dbReference type="EMBL" id="KTD60934.1"/>
    </source>
</evidence>
<dbReference type="InterPro" id="IPR023394">
    <property type="entry name" value="Sec7_C_sf"/>
</dbReference>
<evidence type="ECO:0000313" key="4">
    <source>
        <dbReference type="Proteomes" id="UP000054600"/>
    </source>
</evidence>
<dbReference type="SUPFAM" id="SSF118104">
    <property type="entry name" value="RalF, C-terminal domain"/>
    <property type="match status" value="1"/>
</dbReference>
<dbReference type="InterPro" id="IPR040917">
    <property type="entry name" value="RalF_SCD"/>
</dbReference>
<dbReference type="InterPro" id="IPR035999">
    <property type="entry name" value="Sec7_dom_sf"/>
</dbReference>
<dbReference type="FunFam" id="1.10.1000.11:FF:000002">
    <property type="entry name" value="Cytohesin 1"/>
    <property type="match status" value="1"/>
</dbReference>
<dbReference type="GO" id="GO:0032012">
    <property type="term" value="P:regulation of ARF protein signal transduction"/>
    <property type="evidence" value="ECO:0007669"/>
    <property type="project" value="InterPro"/>
</dbReference>
<dbReference type="SMART" id="SM00222">
    <property type="entry name" value="Sec7"/>
    <property type="match status" value="1"/>
</dbReference>
<dbReference type="NCBIfam" id="NF038045">
    <property type="entry name" value="GEF_RalF"/>
    <property type="match status" value="1"/>
</dbReference>
<dbReference type="PANTHER" id="PTHR10663">
    <property type="entry name" value="GUANYL-NUCLEOTIDE EXCHANGE FACTOR"/>
    <property type="match status" value="1"/>
</dbReference>
<dbReference type="STRING" id="1122169.Lsha_1345"/>
<sequence>MHPKIEEASREIIELFNAKAKNGIARIKEICDKENISSAETIGEFLYQQRQNLDLESVGDYLSGPEEENKEALQAFTGQLNFEGQSFVNGLRIFLKAFKLPGEAQKIDRLVKSFSEAYCQQNPDVIANEDAAYLLAFQTIMLNTDLHNPSIAEQNKMTLDGLVRNLKGTNNGGDFNPEFLRTIYNEIKAKPFEFNFVKVNPGYEINFGASDNDPAFEKLNSIMGSSVIDPKNLIPGISDSVKATVAKPKPWLAFLTGYEGTILLADEKTKGEASIQIYKPGIFSKLFFGEQPKVIVQPAGTNKASIDLAAKVAAGFKTPVSSIKATYDYEHKDLESAYQHEKKLASIEQTKNYKEQIPRESQPEIGNINTPRQ</sequence>
<dbReference type="Pfam" id="PF01369">
    <property type="entry name" value="Sec7"/>
    <property type="match status" value="1"/>
</dbReference>
<dbReference type="InterPro" id="IPR038075">
    <property type="entry name" value="RalF_C_sf"/>
</dbReference>
<proteinExistence type="predicted"/>
<name>A0A0W0YWQ9_9GAMM</name>
<dbReference type="PROSITE" id="PS50190">
    <property type="entry name" value="SEC7"/>
    <property type="match status" value="1"/>
</dbReference>
<dbReference type="AlphaFoldDB" id="A0A0W0YWQ9"/>
<reference evidence="3 4" key="1">
    <citation type="submission" date="2015-11" db="EMBL/GenBank/DDBJ databases">
        <title>Genomic analysis of 38 Legionella species identifies large and diverse effector repertoires.</title>
        <authorList>
            <person name="Burstein D."/>
            <person name="Amaro F."/>
            <person name="Zusman T."/>
            <person name="Lifshitz Z."/>
            <person name="Cohen O."/>
            <person name="Gilbert J.A."/>
            <person name="Pupko T."/>
            <person name="Shuman H.A."/>
            <person name="Segal G."/>
        </authorList>
    </citation>
    <scope>NUCLEOTIDE SEQUENCE [LARGE SCALE GENOMIC DNA]</scope>
    <source>
        <strain evidence="3 4">ATCC 49655</strain>
    </source>
</reference>
<dbReference type="PATRIC" id="fig|1122169.6.peg.1548"/>
<dbReference type="GO" id="GO:0005085">
    <property type="term" value="F:guanyl-nucleotide exchange factor activity"/>
    <property type="evidence" value="ECO:0007669"/>
    <property type="project" value="InterPro"/>
</dbReference>
<feature type="domain" description="SEC7" evidence="2">
    <location>
        <begin position="13"/>
        <end position="190"/>
    </location>
</feature>
<feature type="region of interest" description="Disordered" evidence="1">
    <location>
        <begin position="349"/>
        <end position="373"/>
    </location>
</feature>
<accession>A0A0W0YWQ9</accession>
<dbReference type="InterPro" id="IPR000904">
    <property type="entry name" value="Sec7_dom"/>
</dbReference>
<comment type="caution">
    <text evidence="3">The sequence shown here is derived from an EMBL/GenBank/DDBJ whole genome shotgun (WGS) entry which is preliminary data.</text>
</comment>
<dbReference type="RefSeq" id="WP_018578688.1">
    <property type="nucleotide sequence ID" value="NZ_KB892437.1"/>
</dbReference>
<dbReference type="Proteomes" id="UP000054600">
    <property type="component" value="Unassembled WGS sequence"/>
</dbReference>
<dbReference type="PANTHER" id="PTHR10663:SF395">
    <property type="entry name" value="SEC7 DOMAIN CONTAINING PROTEIN"/>
    <property type="match status" value="1"/>
</dbReference>
<dbReference type="CDD" id="cd00171">
    <property type="entry name" value="Sec7"/>
    <property type="match status" value="1"/>
</dbReference>
<dbReference type="Pfam" id="PF18248">
    <property type="entry name" value="RalF_SCD"/>
    <property type="match status" value="1"/>
</dbReference>
<keyword evidence="4" id="KW-1185">Reference proteome</keyword>
<dbReference type="Gene3D" id="1.10.220.20">
    <property type="match status" value="1"/>
</dbReference>
<dbReference type="Gene3D" id="3.30.310.140">
    <property type="entry name" value="sec7 domains"/>
    <property type="match status" value="1"/>
</dbReference>
<organism evidence="3 4">
    <name type="scientific">Legionella shakespearei DSM 23087</name>
    <dbReference type="NCBI Taxonomy" id="1122169"/>
    <lineage>
        <taxon>Bacteria</taxon>
        <taxon>Pseudomonadati</taxon>
        <taxon>Pseudomonadota</taxon>
        <taxon>Gammaproteobacteria</taxon>
        <taxon>Legionellales</taxon>
        <taxon>Legionellaceae</taxon>
        <taxon>Legionella</taxon>
    </lineage>
</organism>
<dbReference type="eggNOG" id="COG5307">
    <property type="taxonomic scope" value="Bacteria"/>
</dbReference>
<evidence type="ECO:0000259" key="2">
    <source>
        <dbReference type="PROSITE" id="PS50190"/>
    </source>
</evidence>
<dbReference type="EMBL" id="LNYW01000040">
    <property type="protein sequence ID" value="KTD60934.1"/>
    <property type="molecule type" value="Genomic_DNA"/>
</dbReference>
<feature type="compositionally biased region" description="Basic and acidic residues" evidence="1">
    <location>
        <begin position="349"/>
        <end position="362"/>
    </location>
</feature>
<gene>
    <name evidence="3" type="primary">ralF</name>
    <name evidence="3" type="ORF">Lsha_1345</name>
</gene>
<dbReference type="Gene3D" id="1.10.1000.11">
    <property type="entry name" value="Arf Nucleotide-binding Site Opener,domain 2"/>
    <property type="match status" value="1"/>
</dbReference>
<dbReference type="OrthoDB" id="7161002at2"/>
<dbReference type="SUPFAM" id="SSF48425">
    <property type="entry name" value="Sec7 domain"/>
    <property type="match status" value="1"/>
</dbReference>